<evidence type="ECO:0000256" key="1">
    <source>
        <dbReference type="ARBA" id="ARBA00022434"/>
    </source>
</evidence>
<dbReference type="EMBL" id="DTBQ01000125">
    <property type="protein sequence ID" value="HGM46997.1"/>
    <property type="molecule type" value="Genomic_DNA"/>
</dbReference>
<keyword evidence="5" id="KW-0472">Membrane</keyword>
<dbReference type="InterPro" id="IPR009078">
    <property type="entry name" value="Ferritin-like_SF"/>
</dbReference>
<dbReference type="Gene3D" id="1.20.1260.10">
    <property type="match status" value="1"/>
</dbReference>
<gene>
    <name evidence="7" type="ORF">ENU21_04525</name>
</gene>
<dbReference type="CDD" id="cd01055">
    <property type="entry name" value="Nonheme_Ferritin"/>
    <property type="match status" value="1"/>
</dbReference>
<feature type="transmembrane region" description="Helical" evidence="5">
    <location>
        <begin position="21"/>
        <end position="43"/>
    </location>
</feature>
<keyword evidence="4" id="KW-0408">Iron</keyword>
<dbReference type="GO" id="GO:0006879">
    <property type="term" value="P:intracellular iron ion homeostasis"/>
    <property type="evidence" value="ECO:0007669"/>
    <property type="project" value="UniProtKB-KW"/>
</dbReference>
<dbReference type="InterPro" id="IPR041719">
    <property type="entry name" value="Ferritin_prok"/>
</dbReference>
<dbReference type="InterPro" id="IPR008331">
    <property type="entry name" value="Ferritin_DPS_dom"/>
</dbReference>
<feature type="domain" description="Ferritin-like diiron" evidence="6">
    <location>
        <begin position="1"/>
        <end position="145"/>
    </location>
</feature>
<evidence type="ECO:0000256" key="2">
    <source>
        <dbReference type="ARBA" id="ARBA00022723"/>
    </source>
</evidence>
<accession>A0A7C4D5Z6</accession>
<sequence>MSEVDLKSDFNRQLNQELRNAYLYLSMAAFFESITLPGFAHYFSVQAREELEHAMKFYRFMVDRGWSIELQEIPKPKTTWSSVLEAAEDFLSAEVENTKRIWRMVDSARQAGDKAAESFLQWFVNEQVEEEKNASELLARVKLVKDHPAGLLALDRLLAERK</sequence>
<dbReference type="InterPro" id="IPR009040">
    <property type="entry name" value="Ferritin-like_diiron"/>
</dbReference>
<dbReference type="AlphaFoldDB" id="A0A7C4D5Z6"/>
<keyword evidence="5" id="KW-1133">Transmembrane helix</keyword>
<proteinExistence type="predicted"/>
<name>A0A7C4D5Z6_THEPE</name>
<dbReference type="InterPro" id="IPR012347">
    <property type="entry name" value="Ferritin-like"/>
</dbReference>
<evidence type="ECO:0000256" key="3">
    <source>
        <dbReference type="ARBA" id="ARBA00023002"/>
    </source>
</evidence>
<keyword evidence="3" id="KW-0560">Oxidoreductase</keyword>
<dbReference type="GO" id="GO:0042802">
    <property type="term" value="F:identical protein binding"/>
    <property type="evidence" value="ECO:0007669"/>
    <property type="project" value="UniProtKB-ARBA"/>
</dbReference>
<evidence type="ECO:0000256" key="4">
    <source>
        <dbReference type="ARBA" id="ARBA00023004"/>
    </source>
</evidence>
<keyword evidence="5" id="KW-0812">Transmembrane</keyword>
<dbReference type="InterPro" id="IPR001519">
    <property type="entry name" value="Ferritin"/>
</dbReference>
<dbReference type="PANTHER" id="PTHR11431">
    <property type="entry name" value="FERRITIN"/>
    <property type="match status" value="1"/>
</dbReference>
<dbReference type="Pfam" id="PF00210">
    <property type="entry name" value="Ferritin"/>
    <property type="match status" value="1"/>
</dbReference>
<dbReference type="GO" id="GO:0004322">
    <property type="term" value="F:ferroxidase activity"/>
    <property type="evidence" value="ECO:0007669"/>
    <property type="project" value="TreeGrafter"/>
</dbReference>
<dbReference type="GO" id="GO:0006826">
    <property type="term" value="P:iron ion transport"/>
    <property type="evidence" value="ECO:0007669"/>
    <property type="project" value="InterPro"/>
</dbReference>
<dbReference type="PANTHER" id="PTHR11431:SF127">
    <property type="entry name" value="BACTERIAL NON-HEME FERRITIN"/>
    <property type="match status" value="1"/>
</dbReference>
<evidence type="ECO:0000259" key="6">
    <source>
        <dbReference type="PROSITE" id="PS50905"/>
    </source>
</evidence>
<reference evidence="7" key="1">
    <citation type="journal article" date="2020" name="mSystems">
        <title>Genome- and Community-Level Interaction Insights into Carbon Utilization and Element Cycling Functions of Hydrothermarchaeota in Hydrothermal Sediment.</title>
        <authorList>
            <person name="Zhou Z."/>
            <person name="Liu Y."/>
            <person name="Xu W."/>
            <person name="Pan J."/>
            <person name="Luo Z.H."/>
            <person name="Li M."/>
        </authorList>
    </citation>
    <scope>NUCLEOTIDE SEQUENCE</scope>
    <source>
        <strain evidence="7">SpSt-649</strain>
    </source>
</reference>
<keyword evidence="2" id="KW-0479">Metal-binding</keyword>
<comment type="caution">
    <text evidence="7">The sequence shown here is derived from an EMBL/GenBank/DDBJ whole genome shotgun (WGS) entry which is preliminary data.</text>
</comment>
<keyword evidence="1" id="KW-0409">Iron storage</keyword>
<protein>
    <submittedName>
        <fullName evidence="7">Ferritin</fullName>
    </submittedName>
</protein>
<dbReference type="GO" id="GO:0008198">
    <property type="term" value="F:ferrous iron binding"/>
    <property type="evidence" value="ECO:0007669"/>
    <property type="project" value="TreeGrafter"/>
</dbReference>
<organism evidence="7">
    <name type="scientific">Thermofilum pendens</name>
    <dbReference type="NCBI Taxonomy" id="2269"/>
    <lineage>
        <taxon>Archaea</taxon>
        <taxon>Thermoproteota</taxon>
        <taxon>Thermoprotei</taxon>
        <taxon>Thermofilales</taxon>
        <taxon>Thermofilaceae</taxon>
        <taxon>Thermofilum</taxon>
    </lineage>
</organism>
<dbReference type="GO" id="GO:0005829">
    <property type="term" value="C:cytosol"/>
    <property type="evidence" value="ECO:0007669"/>
    <property type="project" value="TreeGrafter"/>
</dbReference>
<dbReference type="PROSITE" id="PS50905">
    <property type="entry name" value="FERRITIN_LIKE"/>
    <property type="match status" value="1"/>
</dbReference>
<dbReference type="SUPFAM" id="SSF47240">
    <property type="entry name" value="Ferritin-like"/>
    <property type="match status" value="1"/>
</dbReference>
<dbReference type="FunFam" id="1.20.1260.10:FF:000001">
    <property type="entry name" value="Non-heme ferritin"/>
    <property type="match status" value="1"/>
</dbReference>
<dbReference type="GO" id="GO:0008199">
    <property type="term" value="F:ferric iron binding"/>
    <property type="evidence" value="ECO:0007669"/>
    <property type="project" value="InterPro"/>
</dbReference>
<evidence type="ECO:0000313" key="7">
    <source>
        <dbReference type="EMBL" id="HGM46997.1"/>
    </source>
</evidence>
<evidence type="ECO:0000256" key="5">
    <source>
        <dbReference type="SAM" id="Phobius"/>
    </source>
</evidence>